<reference evidence="1" key="1">
    <citation type="submission" date="2022-11" db="EMBL/GenBank/DDBJ databases">
        <authorList>
            <person name="Petersen C."/>
        </authorList>
    </citation>
    <scope>NUCLEOTIDE SEQUENCE</scope>
    <source>
        <strain evidence="1">IBT 20477</strain>
    </source>
</reference>
<proteinExistence type="predicted"/>
<gene>
    <name evidence="1" type="ORF">N7449_004374</name>
</gene>
<reference evidence="1" key="2">
    <citation type="journal article" date="2023" name="IMA Fungus">
        <title>Comparative genomic study of the Penicillium genus elucidates a diverse pangenome and 15 lateral gene transfer events.</title>
        <authorList>
            <person name="Petersen C."/>
            <person name="Sorensen T."/>
            <person name="Nielsen M.R."/>
            <person name="Sondergaard T.E."/>
            <person name="Sorensen J.L."/>
            <person name="Fitzpatrick D.A."/>
            <person name="Frisvad J.C."/>
            <person name="Nielsen K.L."/>
        </authorList>
    </citation>
    <scope>NUCLEOTIDE SEQUENCE</scope>
    <source>
        <strain evidence="1">IBT 20477</strain>
    </source>
</reference>
<dbReference type="Proteomes" id="UP001150942">
    <property type="component" value="Unassembled WGS sequence"/>
</dbReference>
<protein>
    <submittedName>
        <fullName evidence="1">Uncharacterized protein</fullName>
    </submittedName>
</protein>
<dbReference type="AlphaFoldDB" id="A0A9W9SY96"/>
<comment type="caution">
    <text evidence="1">The sequence shown here is derived from an EMBL/GenBank/DDBJ whole genome shotgun (WGS) entry which is preliminary data.</text>
</comment>
<keyword evidence="2" id="KW-1185">Reference proteome</keyword>
<sequence length="178" mass="20808">MSNRGLGITIRPQSSRELVIRPQGHTHSTPRERRRDRDDYELYVQICYPGQDGVTIHWMISMKHSGSERCTRLHSTGCMGDRTLTIEPNMRFDSRSVEHTHFLGKIDRRDRYIVEIEAEKVPLQSCQLWACYLMLRLEHKGLLERGTYNHYMHCYPHSRVEDYGPGHDDACPVHGHGH</sequence>
<dbReference type="EMBL" id="JAPQKQ010000003">
    <property type="protein sequence ID" value="KAJ5202295.1"/>
    <property type="molecule type" value="Genomic_DNA"/>
</dbReference>
<evidence type="ECO:0000313" key="2">
    <source>
        <dbReference type="Proteomes" id="UP001150942"/>
    </source>
</evidence>
<organism evidence="1 2">
    <name type="scientific">Penicillium cf. viridicatum</name>
    <dbReference type="NCBI Taxonomy" id="2972119"/>
    <lineage>
        <taxon>Eukaryota</taxon>
        <taxon>Fungi</taxon>
        <taxon>Dikarya</taxon>
        <taxon>Ascomycota</taxon>
        <taxon>Pezizomycotina</taxon>
        <taxon>Eurotiomycetes</taxon>
        <taxon>Eurotiomycetidae</taxon>
        <taxon>Eurotiales</taxon>
        <taxon>Aspergillaceae</taxon>
        <taxon>Penicillium</taxon>
    </lineage>
</organism>
<accession>A0A9W9SY96</accession>
<evidence type="ECO:0000313" key="1">
    <source>
        <dbReference type="EMBL" id="KAJ5202295.1"/>
    </source>
</evidence>
<name>A0A9W9SY96_9EURO</name>
<dbReference type="OrthoDB" id="5296964at2759"/>